<dbReference type="GO" id="GO:0008017">
    <property type="term" value="F:microtubule binding"/>
    <property type="evidence" value="ECO:0007669"/>
    <property type="project" value="InterPro"/>
</dbReference>
<evidence type="ECO:0000313" key="3">
    <source>
        <dbReference type="Proteomes" id="UP000095767"/>
    </source>
</evidence>
<dbReference type="OrthoDB" id="1931260at2759"/>
<evidence type="ECO:0000313" key="2">
    <source>
        <dbReference type="EMBL" id="OEL36680.1"/>
    </source>
</evidence>
<dbReference type="InterPro" id="IPR045882">
    <property type="entry name" value="GPT1/2"/>
</dbReference>
<feature type="region of interest" description="Disordered" evidence="1">
    <location>
        <begin position="636"/>
        <end position="686"/>
    </location>
</feature>
<protein>
    <submittedName>
        <fullName evidence="2">Uncharacterized protein</fullName>
    </submittedName>
</protein>
<dbReference type="Proteomes" id="UP000095767">
    <property type="component" value="Unassembled WGS sequence"/>
</dbReference>
<feature type="compositionally biased region" description="Polar residues" evidence="1">
    <location>
        <begin position="676"/>
        <end position="686"/>
    </location>
</feature>
<accession>A0A1E5WHQ2</accession>
<reference evidence="2 3" key="1">
    <citation type="submission" date="2016-09" db="EMBL/GenBank/DDBJ databases">
        <title>The draft genome of Dichanthelium oligosanthes: A C3 panicoid grass species.</title>
        <authorList>
            <person name="Studer A.J."/>
            <person name="Schnable J.C."/>
            <person name="Brutnell T.P."/>
        </authorList>
    </citation>
    <scope>NUCLEOTIDE SEQUENCE [LARGE SCALE GENOMIC DNA]</scope>
    <source>
        <strain evidence="3">cv. Kellogg 1175</strain>
        <tissue evidence="2">Leaf</tissue>
    </source>
</reference>
<proteinExistence type="predicted"/>
<sequence length="686" mass="73074">MASPRRLPAAGSGNKENISGGGGGTVSDFPAPCKEGTSSPRTRKKPAGFNLRKSIAWNPAFFTEQGVLDNSELSLLAGSQLKANRSPSSGASGTVSPFCRSGRSATPCVLKEVTENPRGKLPAKYHSAEKQGRKLFSSAKTPQRGQQRESMVPAITAILEEASGSVKRKNFLPHPQISPSSSFGGPASTFAKPSALRMPSPSVGFFTQENAHVPHGNVTKTNVGRCFVGNTSSILKPPRYRQAEDLKSRLDLAKPLSTNCTAASNLVLSVIRDSNPNTLVASEKEPSSKFITTHLAKSGNANNQERPDVNCLLAGNGTTIQPPNPAKNDAARNSMPVVYSDTSQVERRGISKEIEPLNSYPLKAVCPSTMEHVEDSSLQSTCPLTKPIVGGTSSPSSISSRVCSSSELTCQSKSESGSIEAIYLGNSYVGETTLAISLSEGESCTPGLDFSGGFDSHDRQNTECATLMELVESTVCADQVPCCGSSKGETRALADCNSDFGDSLCNEAKPASSEPNADSGMEIETNNASAVKETPLLHVGCEHNHNYRSTEPSPMKLEAPTPCVERQHALSVEPSMEDKMVLETDKLSALEGASQIENVKVDRSRTNTILKDHMKNLVPFSEEWLAVMEARGQEVLEQKTGAVQNSPPDKAAPEPSPWSPVKRKAQDVGPFDCTKYSKSVRTSGTP</sequence>
<keyword evidence="3" id="KW-1185">Reference proteome</keyword>
<gene>
    <name evidence="2" type="ORF">BAE44_0002300</name>
</gene>
<dbReference type="EMBL" id="LWDX02008440">
    <property type="protein sequence ID" value="OEL36680.1"/>
    <property type="molecule type" value="Genomic_DNA"/>
</dbReference>
<evidence type="ECO:0000256" key="1">
    <source>
        <dbReference type="SAM" id="MobiDB-lite"/>
    </source>
</evidence>
<dbReference type="PANTHER" id="PTHR33737">
    <property type="entry name" value="OS05G0121800 PROTEIN"/>
    <property type="match status" value="1"/>
</dbReference>
<dbReference type="PANTHER" id="PTHR33737:SF2">
    <property type="entry name" value="OS12G0102700 PROTEIN"/>
    <property type="match status" value="1"/>
</dbReference>
<comment type="caution">
    <text evidence="2">The sequence shown here is derived from an EMBL/GenBank/DDBJ whole genome shotgun (WGS) entry which is preliminary data.</text>
</comment>
<dbReference type="AlphaFoldDB" id="A0A1E5WHQ2"/>
<feature type="region of interest" description="Disordered" evidence="1">
    <location>
        <begin position="1"/>
        <end position="50"/>
    </location>
</feature>
<organism evidence="2 3">
    <name type="scientific">Dichanthelium oligosanthes</name>
    <dbReference type="NCBI Taxonomy" id="888268"/>
    <lineage>
        <taxon>Eukaryota</taxon>
        <taxon>Viridiplantae</taxon>
        <taxon>Streptophyta</taxon>
        <taxon>Embryophyta</taxon>
        <taxon>Tracheophyta</taxon>
        <taxon>Spermatophyta</taxon>
        <taxon>Magnoliopsida</taxon>
        <taxon>Liliopsida</taxon>
        <taxon>Poales</taxon>
        <taxon>Poaceae</taxon>
        <taxon>PACMAD clade</taxon>
        <taxon>Panicoideae</taxon>
        <taxon>Panicodae</taxon>
        <taxon>Paniceae</taxon>
        <taxon>Dichantheliinae</taxon>
        <taxon>Dichanthelium</taxon>
    </lineage>
</organism>
<name>A0A1E5WHQ2_9POAL</name>